<gene>
    <name evidence="1" type="ORF">AMC81_PE00892</name>
</gene>
<evidence type="ECO:0000313" key="2">
    <source>
        <dbReference type="Proteomes" id="UP000078551"/>
    </source>
</evidence>
<dbReference type="Proteomes" id="UP000078551">
    <property type="component" value="Plasmid pRphaN771e"/>
</dbReference>
<evidence type="ECO:0000313" key="1">
    <source>
        <dbReference type="EMBL" id="ANL89135.1"/>
    </source>
</evidence>
<sequence length="72" mass="7759">MQVTSPVNTGGAFLSRFCLLVGNFAAAVQLRENSASAQARYLHVPDLHLDAVEDQEPDNSEDWLSLIMAVAG</sequence>
<accession>A0ABN4QUJ1</accession>
<keyword evidence="2" id="KW-1185">Reference proteome</keyword>
<protein>
    <submittedName>
        <fullName evidence="1">Uncharacterized protein</fullName>
    </submittedName>
</protein>
<dbReference type="RefSeq" id="WP_037144250.1">
    <property type="nucleotide sequence ID" value="NZ_CP013573.1"/>
</dbReference>
<dbReference type="EMBL" id="CP013573">
    <property type="protein sequence ID" value="ANL89135.1"/>
    <property type="molecule type" value="Genomic_DNA"/>
</dbReference>
<name>A0ABN4QUJ1_9HYPH</name>
<reference evidence="1 2" key="1">
    <citation type="submission" date="2015-11" db="EMBL/GenBank/DDBJ databases">
        <title>The limits of bacterial species coexistence and the symbiotic plasmid transference in sympatric Rhizobium populations.</title>
        <authorList>
            <person name="Perez-Carrascal O.M."/>
            <person name="VanInsberghe D."/>
            <person name="Juarez S."/>
            <person name="Polz M.F."/>
            <person name="Vinuesa P."/>
            <person name="Gonzalez V."/>
        </authorList>
    </citation>
    <scope>NUCLEOTIDE SEQUENCE [LARGE SCALE GENOMIC DNA]</scope>
    <source>
        <strain evidence="1 2">N771</strain>
        <plasmid evidence="1 2">pRphaN771e</plasmid>
    </source>
</reference>
<organism evidence="1 2">
    <name type="scientific">Rhizobium phaseoli</name>
    <dbReference type="NCBI Taxonomy" id="396"/>
    <lineage>
        <taxon>Bacteria</taxon>
        <taxon>Pseudomonadati</taxon>
        <taxon>Pseudomonadota</taxon>
        <taxon>Alphaproteobacteria</taxon>
        <taxon>Hyphomicrobiales</taxon>
        <taxon>Rhizobiaceae</taxon>
        <taxon>Rhizobium/Agrobacterium group</taxon>
        <taxon>Rhizobium</taxon>
    </lineage>
</organism>
<keyword evidence="1" id="KW-0614">Plasmid</keyword>
<geneLocation type="plasmid" evidence="1 2">
    <name>pRphaN771e</name>
</geneLocation>
<proteinExistence type="predicted"/>